<dbReference type="NCBIfam" id="TIGR00277">
    <property type="entry name" value="HDIG"/>
    <property type="match status" value="1"/>
</dbReference>
<dbReference type="Gene3D" id="1.10.3210.10">
    <property type="entry name" value="Hypothetical protein af1432"/>
    <property type="match status" value="1"/>
</dbReference>
<dbReference type="InterPro" id="IPR003607">
    <property type="entry name" value="HD/PDEase_dom"/>
</dbReference>
<sequence length="211" mass="24936">MNKYYEEARKFLKNYLFSKDNIDEVEKQYRYEHTLRVAALGQQIAEKESLNEFIVVIGCLLHDVGKFDTEIGIDHGRVSAKVARNFLNTLNLSQEVIDEICYGIAIHVDGKADFEFNGTIECEIISDCDNIDRFDAYRIFDALRWDKFETLSNKDGITLLQNRIKRLQQLLKEKFSTKTSTEYFHDRVNIQISYYQQLLRQYESTYSYFNQ</sequence>
<name>A0ABN1KHI9_CLOSU</name>
<dbReference type="SUPFAM" id="SSF109604">
    <property type="entry name" value="HD-domain/PDEase-like"/>
    <property type="match status" value="1"/>
</dbReference>
<feature type="domain" description="HD" evidence="1">
    <location>
        <begin position="30"/>
        <end position="134"/>
    </location>
</feature>
<dbReference type="Pfam" id="PF01966">
    <property type="entry name" value="HD"/>
    <property type="match status" value="1"/>
</dbReference>
<comment type="caution">
    <text evidence="2">The sequence shown here is derived from an EMBL/GenBank/DDBJ whole genome shotgun (WGS) entry which is preliminary data.</text>
</comment>
<accession>A0ABN1KHI9</accession>
<gene>
    <name evidence="2" type="ORF">GCM10008908_05400</name>
</gene>
<keyword evidence="3" id="KW-1185">Reference proteome</keyword>
<reference evidence="2 3" key="1">
    <citation type="journal article" date="2019" name="Int. J. Syst. Evol. Microbiol.">
        <title>The Global Catalogue of Microorganisms (GCM) 10K type strain sequencing project: providing services to taxonomists for standard genome sequencing and annotation.</title>
        <authorList>
            <consortium name="The Broad Institute Genomics Platform"/>
            <consortium name="The Broad Institute Genome Sequencing Center for Infectious Disease"/>
            <person name="Wu L."/>
            <person name="Ma J."/>
        </authorList>
    </citation>
    <scope>NUCLEOTIDE SEQUENCE [LARGE SCALE GENOMIC DNA]</scope>
    <source>
        <strain evidence="2 3">JCM 1417</strain>
    </source>
</reference>
<protein>
    <submittedName>
        <fullName evidence="2">HD domain-containing protein</fullName>
    </submittedName>
</protein>
<evidence type="ECO:0000313" key="2">
    <source>
        <dbReference type="EMBL" id="GAA0766955.1"/>
    </source>
</evidence>
<evidence type="ECO:0000259" key="1">
    <source>
        <dbReference type="PROSITE" id="PS51831"/>
    </source>
</evidence>
<dbReference type="CDD" id="cd00077">
    <property type="entry name" value="HDc"/>
    <property type="match status" value="1"/>
</dbReference>
<dbReference type="SMART" id="SM00471">
    <property type="entry name" value="HDc"/>
    <property type="match status" value="1"/>
</dbReference>
<organism evidence="2 3">
    <name type="scientific">Clostridium subterminale</name>
    <dbReference type="NCBI Taxonomy" id="1550"/>
    <lineage>
        <taxon>Bacteria</taxon>
        <taxon>Bacillati</taxon>
        <taxon>Bacillota</taxon>
        <taxon>Clostridia</taxon>
        <taxon>Eubacteriales</taxon>
        <taxon>Clostridiaceae</taxon>
        <taxon>Clostridium</taxon>
    </lineage>
</organism>
<dbReference type="EMBL" id="BAAACI010000001">
    <property type="protein sequence ID" value="GAA0766955.1"/>
    <property type="molecule type" value="Genomic_DNA"/>
</dbReference>
<dbReference type="RefSeq" id="WP_343823393.1">
    <property type="nucleotide sequence ID" value="NZ_BAAACI010000001.1"/>
</dbReference>
<dbReference type="InterPro" id="IPR006675">
    <property type="entry name" value="HDIG_dom"/>
</dbReference>
<dbReference type="InterPro" id="IPR006674">
    <property type="entry name" value="HD_domain"/>
</dbReference>
<dbReference type="Proteomes" id="UP001501047">
    <property type="component" value="Unassembled WGS sequence"/>
</dbReference>
<evidence type="ECO:0000313" key="3">
    <source>
        <dbReference type="Proteomes" id="UP001501047"/>
    </source>
</evidence>
<dbReference type="PROSITE" id="PS51831">
    <property type="entry name" value="HD"/>
    <property type="match status" value="1"/>
</dbReference>
<proteinExistence type="predicted"/>